<dbReference type="GO" id="GO:0043709">
    <property type="term" value="P:cell adhesion involved in single-species biofilm formation"/>
    <property type="evidence" value="ECO:0007669"/>
    <property type="project" value="TreeGrafter"/>
</dbReference>
<dbReference type="InterPro" id="IPR050263">
    <property type="entry name" value="Bact_Fimbrial_Adh_Pro"/>
</dbReference>
<reference evidence="5" key="1">
    <citation type="submission" date="2017-05" db="EMBL/GenBank/DDBJ databases">
        <title>Complete and WGS of Bordetella genogroups.</title>
        <authorList>
            <person name="Spilker T."/>
            <person name="Lipuma J."/>
        </authorList>
    </citation>
    <scope>NUCLEOTIDE SEQUENCE [LARGE SCALE GENOMIC DNA]</scope>
    <source>
        <strain evidence="5">AU6712</strain>
    </source>
</reference>
<organism evidence="4 5">
    <name type="scientific">Bordetella genomosp. 12</name>
    <dbReference type="NCBI Taxonomy" id="463035"/>
    <lineage>
        <taxon>Bacteria</taxon>
        <taxon>Pseudomonadati</taxon>
        <taxon>Pseudomonadota</taxon>
        <taxon>Betaproteobacteria</taxon>
        <taxon>Burkholderiales</taxon>
        <taxon>Alcaligenaceae</taxon>
        <taxon>Bordetella</taxon>
    </lineage>
</organism>
<feature type="domain" description="Fimbrial-type adhesion" evidence="3">
    <location>
        <begin position="28"/>
        <end position="181"/>
    </location>
</feature>
<dbReference type="SUPFAM" id="SSF49401">
    <property type="entry name" value="Bacterial adhesins"/>
    <property type="match status" value="1"/>
</dbReference>
<evidence type="ECO:0000256" key="1">
    <source>
        <dbReference type="ARBA" id="ARBA00022729"/>
    </source>
</evidence>
<keyword evidence="1 2" id="KW-0732">Signal</keyword>
<dbReference type="Pfam" id="PF00419">
    <property type="entry name" value="Fimbrial"/>
    <property type="match status" value="1"/>
</dbReference>
<dbReference type="RefSeq" id="WP_094810538.1">
    <property type="nucleotide sequence ID" value="NZ_NEVU01000001.1"/>
</dbReference>
<protein>
    <submittedName>
        <fullName evidence="4">Fimbrial protein</fullName>
    </submittedName>
</protein>
<accession>A0A261VUH7</accession>
<dbReference type="InterPro" id="IPR008966">
    <property type="entry name" value="Adhesion_dom_sf"/>
</dbReference>
<gene>
    <name evidence="4" type="ORF">CAL22_03930</name>
</gene>
<dbReference type="Gene3D" id="2.60.40.1090">
    <property type="entry name" value="Fimbrial-type adhesion domain"/>
    <property type="match status" value="1"/>
</dbReference>
<evidence type="ECO:0000256" key="2">
    <source>
        <dbReference type="SAM" id="SignalP"/>
    </source>
</evidence>
<dbReference type="InterPro" id="IPR000259">
    <property type="entry name" value="Adhesion_dom_fimbrial"/>
</dbReference>
<comment type="caution">
    <text evidence="4">The sequence shown here is derived from an EMBL/GenBank/DDBJ whole genome shotgun (WGS) entry which is preliminary data.</text>
</comment>
<evidence type="ECO:0000313" key="4">
    <source>
        <dbReference type="EMBL" id="OZI77689.1"/>
    </source>
</evidence>
<name>A0A261VUH7_9BORD</name>
<feature type="signal peptide" evidence="2">
    <location>
        <begin position="1"/>
        <end position="22"/>
    </location>
</feature>
<dbReference type="PANTHER" id="PTHR33420:SF3">
    <property type="entry name" value="FIMBRIAL SUBUNIT ELFA"/>
    <property type="match status" value="1"/>
</dbReference>
<sequence>MKALIPALALGGLLGLSSMAHAADGTITINGVVEDTTCSINGGTAGSSYSKTITLPSVNASSLTSPGQTAGTSQPADLHFALSGCTSGVKAIASFENGSKVNQDSGNLINSGTAENVEVQLLNGNMAPINITTNSNNTMDSNGAAITGGVADLKYFARYYATGQATAGTVNTSVNFTMQYQ</sequence>
<dbReference type="Proteomes" id="UP000216429">
    <property type="component" value="Unassembled WGS sequence"/>
</dbReference>
<evidence type="ECO:0000313" key="5">
    <source>
        <dbReference type="Proteomes" id="UP000216429"/>
    </source>
</evidence>
<proteinExistence type="predicted"/>
<dbReference type="GO" id="GO:0009289">
    <property type="term" value="C:pilus"/>
    <property type="evidence" value="ECO:0007669"/>
    <property type="project" value="InterPro"/>
</dbReference>
<keyword evidence="5" id="KW-1185">Reference proteome</keyword>
<dbReference type="EMBL" id="NEVU01000001">
    <property type="protein sequence ID" value="OZI77689.1"/>
    <property type="molecule type" value="Genomic_DNA"/>
</dbReference>
<dbReference type="OrthoDB" id="9033056at2"/>
<dbReference type="AlphaFoldDB" id="A0A261VUH7"/>
<dbReference type="InterPro" id="IPR036937">
    <property type="entry name" value="Adhesion_dom_fimbrial_sf"/>
</dbReference>
<evidence type="ECO:0000259" key="3">
    <source>
        <dbReference type="Pfam" id="PF00419"/>
    </source>
</evidence>
<feature type="chain" id="PRO_5012379226" evidence="2">
    <location>
        <begin position="23"/>
        <end position="181"/>
    </location>
</feature>
<dbReference type="PANTHER" id="PTHR33420">
    <property type="entry name" value="FIMBRIAL SUBUNIT ELFA-RELATED"/>
    <property type="match status" value="1"/>
</dbReference>